<evidence type="ECO:0000256" key="1">
    <source>
        <dbReference type="ARBA" id="ARBA00004418"/>
    </source>
</evidence>
<evidence type="ECO:0000256" key="3">
    <source>
        <dbReference type="ARBA" id="ARBA00022729"/>
    </source>
</evidence>
<dbReference type="Pfam" id="PF13379">
    <property type="entry name" value="NMT1_2"/>
    <property type="match status" value="1"/>
</dbReference>
<proteinExistence type="inferred from homology"/>
<protein>
    <submittedName>
        <fullName evidence="5">Aliphatic sulfonate ABC transporter substrate-binding protein</fullName>
    </submittedName>
</protein>
<organism evidence="5 6">
    <name type="scientific">Streptomyces johnsoniae</name>
    <dbReference type="NCBI Taxonomy" id="3075532"/>
    <lineage>
        <taxon>Bacteria</taxon>
        <taxon>Bacillati</taxon>
        <taxon>Actinomycetota</taxon>
        <taxon>Actinomycetes</taxon>
        <taxon>Kitasatosporales</taxon>
        <taxon>Streptomycetaceae</taxon>
        <taxon>Streptomyces</taxon>
    </lineage>
</organism>
<name>A0ABU2SE00_9ACTN</name>
<evidence type="ECO:0000313" key="6">
    <source>
        <dbReference type="Proteomes" id="UP001183615"/>
    </source>
</evidence>
<accession>A0ABU2SE00</accession>
<dbReference type="PANTHER" id="PTHR30024">
    <property type="entry name" value="ALIPHATIC SULFONATES-BINDING PROTEIN-RELATED"/>
    <property type="match status" value="1"/>
</dbReference>
<dbReference type="InterPro" id="IPR010067">
    <property type="entry name" value="ABC_SsuA_sub-bd"/>
</dbReference>
<feature type="chain" id="PRO_5047100999" evidence="4">
    <location>
        <begin position="32"/>
        <end position="378"/>
    </location>
</feature>
<dbReference type="PANTHER" id="PTHR30024:SF47">
    <property type="entry name" value="TAURINE-BINDING PERIPLASMIC PROTEIN"/>
    <property type="match status" value="1"/>
</dbReference>
<dbReference type="NCBIfam" id="TIGR01728">
    <property type="entry name" value="SsuA_fam"/>
    <property type="match status" value="1"/>
</dbReference>
<keyword evidence="6" id="KW-1185">Reference proteome</keyword>
<dbReference type="PROSITE" id="PS51257">
    <property type="entry name" value="PROKAR_LIPOPROTEIN"/>
    <property type="match status" value="1"/>
</dbReference>
<evidence type="ECO:0000256" key="2">
    <source>
        <dbReference type="ARBA" id="ARBA00010742"/>
    </source>
</evidence>
<comment type="caution">
    <text evidence="5">The sequence shown here is derived from an EMBL/GenBank/DDBJ whole genome shotgun (WGS) entry which is preliminary data.</text>
</comment>
<dbReference type="SUPFAM" id="SSF53850">
    <property type="entry name" value="Periplasmic binding protein-like II"/>
    <property type="match status" value="1"/>
</dbReference>
<dbReference type="Proteomes" id="UP001183615">
    <property type="component" value="Unassembled WGS sequence"/>
</dbReference>
<sequence>MTSVRSLPARRPRRLLSAAAALPLLVGGLAACGYGSEAEDDEPAPSGGAGAGEALSADEVSIGYFANITHATAVVGLQDDGLIRQELGGTEASTQVFNAGPSAIEALNSGDLDVTFIGPNPAINGWAQSGGQSLRVVSGAASGGASLVVDPDVVRRVDDLAGARIATPQLGNTQDVALLNYLADEGFEVNPQDGTGDVEVYRIPNSEIPAAFDGGDIDGAWVPEPTAANLVSRGAETLIDEGELWENGQYVVTHVIASQDFLAEHEDVVEAIVRGVVRTNAWINEHPEDAKAQFNAELAALPGGSELPAEVLDPAFAHVEFLNDPLAATLQAGAEHATDAGLLEDTDLTGIYDLSLLNRVLAEEGLPEVTDDAGLGVE</sequence>
<comment type="similarity">
    <text evidence="2">Belongs to the bacterial solute-binding protein SsuA/TauA family.</text>
</comment>
<dbReference type="EMBL" id="JAVREV010000028">
    <property type="protein sequence ID" value="MDT0447207.1"/>
    <property type="molecule type" value="Genomic_DNA"/>
</dbReference>
<keyword evidence="3 4" id="KW-0732">Signal</keyword>
<dbReference type="Gene3D" id="3.40.190.10">
    <property type="entry name" value="Periplasmic binding protein-like II"/>
    <property type="match status" value="2"/>
</dbReference>
<feature type="signal peptide" evidence="4">
    <location>
        <begin position="1"/>
        <end position="31"/>
    </location>
</feature>
<comment type="subcellular location">
    <subcellularLocation>
        <location evidence="1">Periplasm</location>
    </subcellularLocation>
</comment>
<reference evidence="6" key="1">
    <citation type="submission" date="2023-07" db="EMBL/GenBank/DDBJ databases">
        <title>30 novel species of actinomycetes from the DSMZ collection.</title>
        <authorList>
            <person name="Nouioui I."/>
        </authorList>
    </citation>
    <scope>NUCLEOTIDE SEQUENCE [LARGE SCALE GENOMIC DNA]</scope>
    <source>
        <strain evidence="6">DSM 41886</strain>
    </source>
</reference>
<dbReference type="RefSeq" id="WP_311621327.1">
    <property type="nucleotide sequence ID" value="NZ_JAVREV010000028.1"/>
</dbReference>
<gene>
    <name evidence="5" type="ORF">RM779_32125</name>
</gene>
<evidence type="ECO:0000313" key="5">
    <source>
        <dbReference type="EMBL" id="MDT0447207.1"/>
    </source>
</evidence>
<evidence type="ECO:0000256" key="4">
    <source>
        <dbReference type="SAM" id="SignalP"/>
    </source>
</evidence>